<proteinExistence type="predicted"/>
<gene>
    <name evidence="2" type="ORF">HPB48_008032</name>
</gene>
<name>A0A9J6FQ47_HAELO</name>
<evidence type="ECO:0000313" key="3">
    <source>
        <dbReference type="Proteomes" id="UP000821853"/>
    </source>
</evidence>
<dbReference type="AlphaFoldDB" id="A0A9J6FQ47"/>
<accession>A0A9J6FQ47</accession>
<dbReference type="Proteomes" id="UP000821853">
    <property type="component" value="Chromosome 2"/>
</dbReference>
<evidence type="ECO:0000256" key="1">
    <source>
        <dbReference type="SAM" id="MobiDB-lite"/>
    </source>
</evidence>
<feature type="compositionally biased region" description="Basic and acidic residues" evidence="1">
    <location>
        <begin position="98"/>
        <end position="111"/>
    </location>
</feature>
<sequence>MIHRVYAHVCVKEGSGKCHSTAGTSRDLRGKAYLVAKKLPSLPPPPRRGGTNMAVWHQNLMQIFGEERKTTVENEDVQRPRPEEPPLRVVFVFTREQTPAEHAHTHARTLDMRAGVGKAKR</sequence>
<comment type="caution">
    <text evidence="2">The sequence shown here is derived from an EMBL/GenBank/DDBJ whole genome shotgun (WGS) entry which is preliminary data.</text>
</comment>
<reference evidence="2 3" key="1">
    <citation type="journal article" date="2020" name="Cell">
        <title>Large-Scale Comparative Analyses of Tick Genomes Elucidate Their Genetic Diversity and Vector Capacities.</title>
        <authorList>
            <consortium name="Tick Genome and Microbiome Consortium (TIGMIC)"/>
            <person name="Jia N."/>
            <person name="Wang J."/>
            <person name="Shi W."/>
            <person name="Du L."/>
            <person name="Sun Y."/>
            <person name="Zhan W."/>
            <person name="Jiang J.F."/>
            <person name="Wang Q."/>
            <person name="Zhang B."/>
            <person name="Ji P."/>
            <person name="Bell-Sakyi L."/>
            <person name="Cui X.M."/>
            <person name="Yuan T.T."/>
            <person name="Jiang B.G."/>
            <person name="Yang W.F."/>
            <person name="Lam T.T."/>
            <person name="Chang Q.C."/>
            <person name="Ding S.J."/>
            <person name="Wang X.J."/>
            <person name="Zhu J.G."/>
            <person name="Ruan X.D."/>
            <person name="Zhao L."/>
            <person name="Wei J.T."/>
            <person name="Ye R.Z."/>
            <person name="Que T.C."/>
            <person name="Du C.H."/>
            <person name="Zhou Y.H."/>
            <person name="Cheng J.X."/>
            <person name="Dai P.F."/>
            <person name="Guo W.B."/>
            <person name="Han X.H."/>
            <person name="Huang E.J."/>
            <person name="Li L.F."/>
            <person name="Wei W."/>
            <person name="Gao Y.C."/>
            <person name="Liu J.Z."/>
            <person name="Shao H.Z."/>
            <person name="Wang X."/>
            <person name="Wang C.C."/>
            <person name="Yang T.C."/>
            <person name="Huo Q.B."/>
            <person name="Li W."/>
            <person name="Chen H.Y."/>
            <person name="Chen S.E."/>
            <person name="Zhou L.G."/>
            <person name="Ni X.B."/>
            <person name="Tian J.H."/>
            <person name="Sheng Y."/>
            <person name="Liu T."/>
            <person name="Pan Y.S."/>
            <person name="Xia L.Y."/>
            <person name="Li J."/>
            <person name="Zhao F."/>
            <person name="Cao W.C."/>
        </authorList>
    </citation>
    <scope>NUCLEOTIDE SEQUENCE [LARGE SCALE GENOMIC DNA]</scope>
    <source>
        <strain evidence="2">HaeL-2018</strain>
    </source>
</reference>
<dbReference type="VEuPathDB" id="VectorBase:HLOH_045540"/>
<keyword evidence="3" id="KW-1185">Reference proteome</keyword>
<evidence type="ECO:0000313" key="2">
    <source>
        <dbReference type="EMBL" id="KAH9368302.1"/>
    </source>
</evidence>
<organism evidence="2 3">
    <name type="scientific">Haemaphysalis longicornis</name>
    <name type="common">Bush tick</name>
    <dbReference type="NCBI Taxonomy" id="44386"/>
    <lineage>
        <taxon>Eukaryota</taxon>
        <taxon>Metazoa</taxon>
        <taxon>Ecdysozoa</taxon>
        <taxon>Arthropoda</taxon>
        <taxon>Chelicerata</taxon>
        <taxon>Arachnida</taxon>
        <taxon>Acari</taxon>
        <taxon>Parasitiformes</taxon>
        <taxon>Ixodida</taxon>
        <taxon>Ixodoidea</taxon>
        <taxon>Ixodidae</taxon>
        <taxon>Haemaphysalinae</taxon>
        <taxon>Haemaphysalis</taxon>
    </lineage>
</organism>
<feature type="region of interest" description="Disordered" evidence="1">
    <location>
        <begin position="97"/>
        <end position="121"/>
    </location>
</feature>
<protein>
    <submittedName>
        <fullName evidence="2">Uncharacterized protein</fullName>
    </submittedName>
</protein>
<dbReference type="EMBL" id="JABSTR010000004">
    <property type="protein sequence ID" value="KAH9368302.1"/>
    <property type="molecule type" value="Genomic_DNA"/>
</dbReference>